<comment type="caution">
    <text evidence="1">The sequence shown here is derived from an EMBL/GenBank/DDBJ whole genome shotgun (WGS) entry which is preliminary data.</text>
</comment>
<dbReference type="Proteomes" id="UP000478148">
    <property type="component" value="Unassembled WGS sequence"/>
</dbReference>
<evidence type="ECO:0000313" key="1">
    <source>
        <dbReference type="EMBL" id="NGM14335.1"/>
    </source>
</evidence>
<accession>A0A6M1L7V9</accession>
<gene>
    <name evidence="1" type="ORF">ENC19_17515</name>
</gene>
<keyword evidence="2" id="KW-1185">Reference proteome</keyword>
<name>A0A6M1L7V9_9ACTN</name>
<dbReference type="EMBL" id="SAIY01000005">
    <property type="protein sequence ID" value="NGM14335.1"/>
    <property type="molecule type" value="Genomic_DNA"/>
</dbReference>
<dbReference type="AlphaFoldDB" id="A0A6M1L7V9"/>
<dbReference type="RefSeq" id="WP_164448212.1">
    <property type="nucleotide sequence ID" value="NZ_SAIY01000005.1"/>
</dbReference>
<evidence type="ECO:0000313" key="2">
    <source>
        <dbReference type="Proteomes" id="UP000478148"/>
    </source>
</evidence>
<organism evidence="1 2">
    <name type="scientific">Verrucosispora sioxanthis</name>
    <dbReference type="NCBI Taxonomy" id="2499994"/>
    <lineage>
        <taxon>Bacteria</taxon>
        <taxon>Bacillati</taxon>
        <taxon>Actinomycetota</taxon>
        <taxon>Actinomycetes</taxon>
        <taxon>Micromonosporales</taxon>
        <taxon>Micromonosporaceae</taxon>
        <taxon>Micromonospora</taxon>
    </lineage>
</organism>
<sequence>MTGFPAVELPGTRSPADPARLIEAIDGWTGAAALRTLISTFGGAMPKGKLGDRLDWLDSFSRVWDSRDGGERHESRQIDYDRSIRDLVDRAAMSLGLRGRHRPRHIHYRHVLVAGGGVRTCVARSAFAVTLITGGLEADQVAGLGSLRPVTDQERGHARSLGLPCIEIEFDGMDAGLRRALRLDRPVVDDLVPGAGSGGWRKRTYQTGCRLVHVLAAPSSEPAIRRANTADTLRFWAEQVGRPGPEDQVLLVTTDLHVPFQHCDAVRTLSLRYGCGVDTVGLEPQALADPQLRHAYPTSAVLQELRSAVRSMRALYEALPAVSLMASRNASDRC</sequence>
<protein>
    <submittedName>
        <fullName evidence="1">Uncharacterized protein</fullName>
    </submittedName>
</protein>
<reference evidence="1 2" key="1">
    <citation type="submission" date="2020-02" db="EMBL/GenBank/DDBJ databases">
        <title>Draft Genome Sequence of Verrucosispora sp. Strain CWR15, Isolated from Gulf of Mexico Sponge.</title>
        <authorList>
            <person name="Kennedy S.J."/>
            <person name="Cella E."/>
            <person name="Azarian T."/>
            <person name="Baker B.J."/>
            <person name="Shaw L.N."/>
        </authorList>
    </citation>
    <scope>NUCLEOTIDE SEQUENCE [LARGE SCALE GENOMIC DNA]</scope>
    <source>
        <strain evidence="1 2">CWR15</strain>
    </source>
</reference>
<proteinExistence type="predicted"/>